<organism evidence="1">
    <name type="scientific">marine sediment metagenome</name>
    <dbReference type="NCBI Taxonomy" id="412755"/>
    <lineage>
        <taxon>unclassified sequences</taxon>
        <taxon>metagenomes</taxon>
        <taxon>ecological metagenomes</taxon>
    </lineage>
</organism>
<proteinExistence type="predicted"/>
<comment type="caution">
    <text evidence="1">The sequence shown here is derived from an EMBL/GenBank/DDBJ whole genome shotgun (WGS) entry which is preliminary data.</text>
</comment>
<evidence type="ECO:0000313" key="1">
    <source>
        <dbReference type="EMBL" id="KKN95318.1"/>
    </source>
</evidence>
<accession>A0A0F9XSX8</accession>
<name>A0A0F9XSX8_9ZZZZ</name>
<reference evidence="1" key="1">
    <citation type="journal article" date="2015" name="Nature">
        <title>Complex archaea that bridge the gap between prokaryotes and eukaryotes.</title>
        <authorList>
            <person name="Spang A."/>
            <person name="Saw J.H."/>
            <person name="Jorgensen S.L."/>
            <person name="Zaremba-Niedzwiedzka K."/>
            <person name="Martijn J."/>
            <person name="Lind A.E."/>
            <person name="van Eijk R."/>
            <person name="Schleper C."/>
            <person name="Guy L."/>
            <person name="Ettema T.J."/>
        </authorList>
    </citation>
    <scope>NUCLEOTIDE SEQUENCE</scope>
</reference>
<protein>
    <submittedName>
        <fullName evidence="1">Uncharacterized protein</fullName>
    </submittedName>
</protein>
<sequence length="164" mass="18006">MSVDRKSLVGLFFALLCTASMAGPVTLEHDEFMPEDVYGLRTDKPDQMLFQISSYRLTIGSEARPGGLNDALAAGVWLFAEGRSLAEGSPVRQAQIEFLNPGSRPRPARLDPATQTLFLYYPLAYLETVLSLIDAPGPAYVQARFYGNGTIWADLHAGPIELKR</sequence>
<dbReference type="EMBL" id="LAZR01000071">
    <property type="protein sequence ID" value="KKN95318.1"/>
    <property type="molecule type" value="Genomic_DNA"/>
</dbReference>
<dbReference type="AlphaFoldDB" id="A0A0F9XSX8"/>
<gene>
    <name evidence="1" type="ORF">LCGC14_0178450</name>
</gene>